<comment type="similarity">
    <text evidence="2 10 12">Belongs to the GrpE family.</text>
</comment>
<evidence type="ECO:0000256" key="4">
    <source>
        <dbReference type="ARBA" id="ARBA00022490"/>
    </source>
</evidence>
<dbReference type="Gene3D" id="3.90.20.20">
    <property type="match status" value="1"/>
</dbReference>
<dbReference type="Proteomes" id="UP000823963">
    <property type="component" value="Unassembled WGS sequence"/>
</dbReference>
<feature type="region of interest" description="Disordered" evidence="13">
    <location>
        <begin position="1"/>
        <end position="53"/>
    </location>
</feature>
<evidence type="ECO:0000256" key="11">
    <source>
        <dbReference type="RuleBase" id="RU000639"/>
    </source>
</evidence>
<dbReference type="InterPro" id="IPR013805">
    <property type="entry name" value="GrpE_CC"/>
</dbReference>
<evidence type="ECO:0000256" key="1">
    <source>
        <dbReference type="ARBA" id="ARBA00004496"/>
    </source>
</evidence>
<dbReference type="Gene3D" id="2.30.22.10">
    <property type="entry name" value="Head domain of nucleotide exchange factor GrpE"/>
    <property type="match status" value="1"/>
</dbReference>
<feature type="compositionally biased region" description="Basic and acidic residues" evidence="13">
    <location>
        <begin position="44"/>
        <end position="53"/>
    </location>
</feature>
<dbReference type="FunFam" id="2.30.22.10:FF:000001">
    <property type="entry name" value="Protein GrpE"/>
    <property type="match status" value="1"/>
</dbReference>
<keyword evidence="6 10" id="KW-0143">Chaperone</keyword>
<name>A0A9D2AAF8_9LACO</name>
<dbReference type="PROSITE" id="PS01071">
    <property type="entry name" value="GRPE"/>
    <property type="match status" value="1"/>
</dbReference>
<dbReference type="CDD" id="cd00446">
    <property type="entry name" value="GrpE"/>
    <property type="match status" value="1"/>
</dbReference>
<sequence>MNRKRGVDVADEVKHPNPKAAEDLNVDEKERKHSSKKAQADLNAKSEKNETAELEKQLADLQQKYDEMEDKYLRAEAEMQNMTKRFKNEQAQLLKYEGQKLATEILPVMDNLNRALQAEVEDDASNQLKHGIEMVAKDMEKALTDNEITKIEAIGKKFDPTKHQAVKTVPTEDGQEADTVVEVYQDGYMLKDRVLRPAMVVVAQ</sequence>
<dbReference type="HAMAP" id="MF_01151">
    <property type="entry name" value="GrpE"/>
    <property type="match status" value="1"/>
</dbReference>
<dbReference type="NCBIfam" id="NF010759">
    <property type="entry name" value="PRK14162.1"/>
    <property type="match status" value="1"/>
</dbReference>
<evidence type="ECO:0000313" key="14">
    <source>
        <dbReference type="EMBL" id="HIX01692.1"/>
    </source>
</evidence>
<organism evidence="14 15">
    <name type="scientific">Candidatus Ligilactobacillus excrementigallinarum</name>
    <dbReference type="NCBI Taxonomy" id="2838641"/>
    <lineage>
        <taxon>Bacteria</taxon>
        <taxon>Bacillati</taxon>
        <taxon>Bacillota</taxon>
        <taxon>Bacilli</taxon>
        <taxon>Lactobacillales</taxon>
        <taxon>Lactobacillaceae</taxon>
        <taxon>Ligilactobacillus</taxon>
    </lineage>
</organism>
<evidence type="ECO:0000256" key="7">
    <source>
        <dbReference type="ARBA" id="ARBA00053401"/>
    </source>
</evidence>
<dbReference type="GO" id="GO:0000774">
    <property type="term" value="F:adenyl-nucleotide exchange factor activity"/>
    <property type="evidence" value="ECO:0007669"/>
    <property type="project" value="InterPro"/>
</dbReference>
<comment type="subunit">
    <text evidence="3 10">Homodimer.</text>
</comment>
<feature type="compositionally biased region" description="Basic and acidic residues" evidence="13">
    <location>
        <begin position="1"/>
        <end position="31"/>
    </location>
</feature>
<comment type="function">
    <text evidence="7 10 11">Participates actively in the response to hyperosmotic and heat shock by preventing the aggregation of stress-denatured proteins, in association with DnaK and GrpE. It is the nucleotide exchange factor for DnaK and may function as a thermosensor. Unfolded proteins bind initially to DnaJ; upon interaction with the DnaJ-bound protein, DnaK hydrolyzes its bound ATP, resulting in the formation of a stable complex. GrpE releases ADP from DnaK; ATP binding to DnaK triggers the release of the substrate protein, thus completing the reaction cycle. Several rounds of ATP-dependent interactions between DnaJ, DnaK and GrpE are required for fully efficient folding.</text>
</comment>
<dbReference type="GO" id="GO:0042803">
    <property type="term" value="F:protein homodimerization activity"/>
    <property type="evidence" value="ECO:0007669"/>
    <property type="project" value="InterPro"/>
</dbReference>
<dbReference type="GO" id="GO:0051082">
    <property type="term" value="F:unfolded protein binding"/>
    <property type="evidence" value="ECO:0007669"/>
    <property type="project" value="TreeGrafter"/>
</dbReference>
<dbReference type="SUPFAM" id="SSF58014">
    <property type="entry name" value="Coiled-coil domain of nucleotide exchange factor GrpE"/>
    <property type="match status" value="1"/>
</dbReference>
<dbReference type="PANTHER" id="PTHR21237:SF23">
    <property type="entry name" value="GRPE PROTEIN HOMOLOG, MITOCHONDRIAL"/>
    <property type="match status" value="1"/>
</dbReference>
<dbReference type="InterPro" id="IPR009012">
    <property type="entry name" value="GrpE_head"/>
</dbReference>
<dbReference type="AlphaFoldDB" id="A0A9D2AAF8"/>
<evidence type="ECO:0000256" key="10">
    <source>
        <dbReference type="HAMAP-Rule" id="MF_01151"/>
    </source>
</evidence>
<dbReference type="NCBIfam" id="NF010738">
    <property type="entry name" value="PRK14140.1"/>
    <property type="match status" value="1"/>
</dbReference>
<dbReference type="GO" id="GO:0051087">
    <property type="term" value="F:protein-folding chaperone binding"/>
    <property type="evidence" value="ECO:0007669"/>
    <property type="project" value="InterPro"/>
</dbReference>
<comment type="caution">
    <text evidence="14">The sequence shown here is derived from an EMBL/GenBank/DDBJ whole genome shotgun (WGS) entry which is preliminary data.</text>
</comment>
<dbReference type="InterPro" id="IPR000740">
    <property type="entry name" value="GrpE"/>
</dbReference>
<accession>A0A9D2AAF8</accession>
<dbReference type="GO" id="GO:0006457">
    <property type="term" value="P:protein folding"/>
    <property type="evidence" value="ECO:0007669"/>
    <property type="project" value="InterPro"/>
</dbReference>
<keyword evidence="4 10" id="KW-0963">Cytoplasm</keyword>
<evidence type="ECO:0000256" key="5">
    <source>
        <dbReference type="ARBA" id="ARBA00023016"/>
    </source>
</evidence>
<evidence type="ECO:0000256" key="3">
    <source>
        <dbReference type="ARBA" id="ARBA00011738"/>
    </source>
</evidence>
<reference evidence="14" key="2">
    <citation type="submission" date="2021-04" db="EMBL/GenBank/DDBJ databases">
        <authorList>
            <person name="Gilroy R."/>
        </authorList>
    </citation>
    <scope>NUCLEOTIDE SEQUENCE</scope>
    <source>
        <strain evidence="14">6627</strain>
    </source>
</reference>
<evidence type="ECO:0000256" key="12">
    <source>
        <dbReference type="RuleBase" id="RU004478"/>
    </source>
</evidence>
<dbReference type="SUPFAM" id="SSF51064">
    <property type="entry name" value="Head domain of nucleotide exchange factor GrpE"/>
    <property type="match status" value="1"/>
</dbReference>
<evidence type="ECO:0000313" key="15">
    <source>
        <dbReference type="Proteomes" id="UP000823963"/>
    </source>
</evidence>
<evidence type="ECO:0000256" key="9">
    <source>
        <dbReference type="ARBA" id="ARBA00076414"/>
    </source>
</evidence>
<keyword evidence="5 10" id="KW-0346">Stress response</keyword>
<evidence type="ECO:0000256" key="6">
    <source>
        <dbReference type="ARBA" id="ARBA00023186"/>
    </source>
</evidence>
<dbReference type="EMBL" id="DXFP01000022">
    <property type="protein sequence ID" value="HIX01692.1"/>
    <property type="molecule type" value="Genomic_DNA"/>
</dbReference>
<evidence type="ECO:0000256" key="8">
    <source>
        <dbReference type="ARBA" id="ARBA00072274"/>
    </source>
</evidence>
<dbReference type="Pfam" id="PF01025">
    <property type="entry name" value="GrpE"/>
    <property type="match status" value="1"/>
</dbReference>
<protein>
    <recommendedName>
        <fullName evidence="8 10">Protein GrpE</fullName>
    </recommendedName>
    <alternativeName>
        <fullName evidence="9 10">HSP-70 cofactor</fullName>
    </alternativeName>
</protein>
<evidence type="ECO:0000256" key="13">
    <source>
        <dbReference type="SAM" id="MobiDB-lite"/>
    </source>
</evidence>
<reference evidence="14" key="1">
    <citation type="journal article" date="2021" name="PeerJ">
        <title>Extensive microbial diversity within the chicken gut microbiome revealed by metagenomics and culture.</title>
        <authorList>
            <person name="Gilroy R."/>
            <person name="Ravi A."/>
            <person name="Getino M."/>
            <person name="Pursley I."/>
            <person name="Horton D.L."/>
            <person name="Alikhan N.F."/>
            <person name="Baker D."/>
            <person name="Gharbi K."/>
            <person name="Hall N."/>
            <person name="Watson M."/>
            <person name="Adriaenssens E.M."/>
            <person name="Foster-Nyarko E."/>
            <person name="Jarju S."/>
            <person name="Secka A."/>
            <person name="Antonio M."/>
            <person name="Oren A."/>
            <person name="Chaudhuri R.R."/>
            <person name="La Ragione R."/>
            <person name="Hildebrand F."/>
            <person name="Pallen M.J."/>
        </authorList>
    </citation>
    <scope>NUCLEOTIDE SEQUENCE</scope>
    <source>
        <strain evidence="14">6627</strain>
    </source>
</reference>
<evidence type="ECO:0000256" key="2">
    <source>
        <dbReference type="ARBA" id="ARBA00009054"/>
    </source>
</evidence>
<proteinExistence type="inferred from homology"/>
<comment type="subcellular location">
    <subcellularLocation>
        <location evidence="1 10">Cytoplasm</location>
    </subcellularLocation>
</comment>
<dbReference type="PANTHER" id="PTHR21237">
    <property type="entry name" value="GRPE PROTEIN"/>
    <property type="match status" value="1"/>
</dbReference>
<gene>
    <name evidence="10 14" type="primary">grpE</name>
    <name evidence="14" type="ORF">H9861_02940</name>
</gene>
<dbReference type="GO" id="GO:0005829">
    <property type="term" value="C:cytosol"/>
    <property type="evidence" value="ECO:0007669"/>
    <property type="project" value="TreeGrafter"/>
</dbReference>
<dbReference type="PRINTS" id="PR00773">
    <property type="entry name" value="GRPEPROTEIN"/>
</dbReference>